<reference evidence="2" key="1">
    <citation type="journal article" date="2018" name="Int. J. Syst. Evol. Microbiol.">
        <title>Jatrophihabitans telluris sp. nov., isolated from sediment soil of lava forest wetlands and the emended description of the genus Jatrophihabitans.</title>
        <authorList>
            <person name="Lee K.C."/>
            <person name="Suh M.K."/>
            <person name="Eom M.K."/>
            <person name="Kim K.K."/>
            <person name="Kim J.S."/>
            <person name="Kim D.S."/>
            <person name="Ko S.H."/>
            <person name="Shin Y.K."/>
            <person name="Lee J.S."/>
        </authorList>
    </citation>
    <scope>NUCLEOTIDE SEQUENCE</scope>
    <source>
        <strain evidence="2">N237</strain>
    </source>
</reference>
<dbReference type="PROSITE" id="PS51318">
    <property type="entry name" value="TAT"/>
    <property type="match status" value="1"/>
</dbReference>
<evidence type="ECO:0008006" key="4">
    <source>
        <dbReference type="Google" id="ProtNLM"/>
    </source>
</evidence>
<dbReference type="EMBL" id="CP097332">
    <property type="protein sequence ID" value="UQX87843.1"/>
    <property type="molecule type" value="Genomic_DNA"/>
</dbReference>
<name>A0ABY4QW00_9ACTN</name>
<evidence type="ECO:0000313" key="2">
    <source>
        <dbReference type="EMBL" id="UQX87843.1"/>
    </source>
</evidence>
<protein>
    <recommendedName>
        <fullName evidence="4">Twin-arginine translocation signal domain-containing protein</fullName>
    </recommendedName>
</protein>
<sequence length="121" mass="11898">MSGRPIPAVSTEVGTAPSTTAPQSATRGPAPAGSDASRRSFLVATGATAAAGLVVAGAVGPGFARPAASAKALTTPADAQPLVVHVSDPASGRLSVYVGEREVLVNDPDLVARITRAVEGK</sequence>
<keyword evidence="3" id="KW-1185">Reference proteome</keyword>
<feature type="region of interest" description="Disordered" evidence="1">
    <location>
        <begin position="1"/>
        <end position="37"/>
    </location>
</feature>
<proteinExistence type="predicted"/>
<reference evidence="2" key="2">
    <citation type="submission" date="2022-05" db="EMBL/GenBank/DDBJ databases">
        <authorList>
            <person name="Kim J.-S."/>
            <person name="Lee K."/>
            <person name="Suh M."/>
            <person name="Eom M."/>
            <person name="Kim J.-S."/>
            <person name="Kim D.-S."/>
            <person name="Ko S.-H."/>
            <person name="Shin Y."/>
            <person name="Lee J.-S."/>
        </authorList>
    </citation>
    <scope>NUCLEOTIDE SEQUENCE</scope>
    <source>
        <strain evidence="2">N237</strain>
    </source>
</reference>
<evidence type="ECO:0000256" key="1">
    <source>
        <dbReference type="SAM" id="MobiDB-lite"/>
    </source>
</evidence>
<dbReference type="Proteomes" id="UP001056336">
    <property type="component" value="Chromosome"/>
</dbReference>
<evidence type="ECO:0000313" key="3">
    <source>
        <dbReference type="Proteomes" id="UP001056336"/>
    </source>
</evidence>
<organism evidence="2 3">
    <name type="scientific">Jatrophihabitans telluris</name>
    <dbReference type="NCBI Taxonomy" id="2038343"/>
    <lineage>
        <taxon>Bacteria</taxon>
        <taxon>Bacillati</taxon>
        <taxon>Actinomycetota</taxon>
        <taxon>Actinomycetes</taxon>
        <taxon>Jatrophihabitantales</taxon>
        <taxon>Jatrophihabitantaceae</taxon>
        <taxon>Jatrophihabitans</taxon>
    </lineage>
</organism>
<accession>A0ABY4QW00</accession>
<dbReference type="RefSeq" id="WP_249770767.1">
    <property type="nucleotide sequence ID" value="NZ_CP097332.1"/>
</dbReference>
<dbReference type="InterPro" id="IPR006311">
    <property type="entry name" value="TAT_signal"/>
</dbReference>
<gene>
    <name evidence="2" type="ORF">M6D93_16270</name>
</gene>
<feature type="compositionally biased region" description="Low complexity" evidence="1">
    <location>
        <begin position="15"/>
        <end position="26"/>
    </location>
</feature>